<name>A0A7Y9PGP1_9BACT</name>
<dbReference type="InterPro" id="IPR039426">
    <property type="entry name" value="TonB-dep_rcpt-like"/>
</dbReference>
<dbReference type="Proteomes" id="UP000589520">
    <property type="component" value="Unassembled WGS sequence"/>
</dbReference>
<dbReference type="Gene3D" id="2.40.170.20">
    <property type="entry name" value="TonB-dependent receptor, beta-barrel domain"/>
    <property type="match status" value="1"/>
</dbReference>
<evidence type="ECO:0000259" key="10">
    <source>
        <dbReference type="Pfam" id="PF00593"/>
    </source>
</evidence>
<dbReference type="CDD" id="cd01347">
    <property type="entry name" value="ligand_gated_channel"/>
    <property type="match status" value="1"/>
</dbReference>
<feature type="domain" description="TonB-dependent receptor plug" evidence="11">
    <location>
        <begin position="177"/>
        <end position="275"/>
    </location>
</feature>
<gene>
    <name evidence="12" type="ORF">HDF17_001118</name>
</gene>
<dbReference type="InterPro" id="IPR036942">
    <property type="entry name" value="Beta-barrel_TonB_sf"/>
</dbReference>
<dbReference type="Pfam" id="PF00593">
    <property type="entry name" value="TonB_dep_Rec_b-barrel"/>
    <property type="match status" value="1"/>
</dbReference>
<evidence type="ECO:0000256" key="1">
    <source>
        <dbReference type="ARBA" id="ARBA00004571"/>
    </source>
</evidence>
<evidence type="ECO:0000259" key="11">
    <source>
        <dbReference type="Pfam" id="PF07715"/>
    </source>
</evidence>
<reference evidence="12 13" key="1">
    <citation type="submission" date="2020-07" db="EMBL/GenBank/DDBJ databases">
        <title>Genomic Encyclopedia of Type Strains, Phase IV (KMG-V): Genome sequencing to study the core and pangenomes of soil and plant-associated prokaryotes.</title>
        <authorList>
            <person name="Whitman W."/>
        </authorList>
    </citation>
    <scope>NUCLEOTIDE SEQUENCE [LARGE SCALE GENOMIC DNA]</scope>
    <source>
        <strain evidence="12 13">X4EP2</strain>
    </source>
</reference>
<keyword evidence="12" id="KW-0675">Receptor</keyword>
<keyword evidence="13" id="KW-1185">Reference proteome</keyword>
<organism evidence="12 13">
    <name type="scientific">Granulicella arctica</name>
    <dbReference type="NCBI Taxonomy" id="940613"/>
    <lineage>
        <taxon>Bacteria</taxon>
        <taxon>Pseudomonadati</taxon>
        <taxon>Acidobacteriota</taxon>
        <taxon>Terriglobia</taxon>
        <taxon>Terriglobales</taxon>
        <taxon>Acidobacteriaceae</taxon>
        <taxon>Granulicella</taxon>
    </lineage>
</organism>
<dbReference type="Pfam" id="PF07715">
    <property type="entry name" value="Plug"/>
    <property type="match status" value="1"/>
</dbReference>
<dbReference type="Gene3D" id="2.170.130.10">
    <property type="entry name" value="TonB-dependent receptor, plug domain"/>
    <property type="match status" value="1"/>
</dbReference>
<dbReference type="SUPFAM" id="SSF56935">
    <property type="entry name" value="Porins"/>
    <property type="match status" value="1"/>
</dbReference>
<evidence type="ECO:0000313" key="12">
    <source>
        <dbReference type="EMBL" id="NYF78831.1"/>
    </source>
</evidence>
<feature type="domain" description="TonB-dependent receptor-like beta-barrel" evidence="10">
    <location>
        <begin position="362"/>
        <end position="848"/>
    </location>
</feature>
<proteinExistence type="inferred from homology"/>
<dbReference type="PANTHER" id="PTHR32552">
    <property type="entry name" value="FERRICHROME IRON RECEPTOR-RELATED"/>
    <property type="match status" value="1"/>
</dbReference>
<evidence type="ECO:0000256" key="2">
    <source>
        <dbReference type="ARBA" id="ARBA00022448"/>
    </source>
</evidence>
<comment type="caution">
    <text evidence="12">The sequence shown here is derived from an EMBL/GenBank/DDBJ whole genome shotgun (WGS) entry which is preliminary data.</text>
</comment>
<dbReference type="GO" id="GO:0009279">
    <property type="term" value="C:cell outer membrane"/>
    <property type="evidence" value="ECO:0007669"/>
    <property type="project" value="UniProtKB-SubCell"/>
</dbReference>
<dbReference type="InterPro" id="IPR037066">
    <property type="entry name" value="Plug_dom_sf"/>
</dbReference>
<evidence type="ECO:0000256" key="3">
    <source>
        <dbReference type="ARBA" id="ARBA00022452"/>
    </source>
</evidence>
<keyword evidence="3 8" id="KW-1134">Transmembrane beta strand</keyword>
<dbReference type="PANTHER" id="PTHR32552:SF83">
    <property type="entry name" value="BLR3904 PROTEIN"/>
    <property type="match status" value="1"/>
</dbReference>
<dbReference type="EMBL" id="JACCCW010000001">
    <property type="protein sequence ID" value="NYF78831.1"/>
    <property type="molecule type" value="Genomic_DNA"/>
</dbReference>
<evidence type="ECO:0000313" key="13">
    <source>
        <dbReference type="Proteomes" id="UP000589520"/>
    </source>
</evidence>
<keyword evidence="4 8" id="KW-0812">Transmembrane</keyword>
<keyword evidence="6 8" id="KW-0472">Membrane</keyword>
<dbReference type="PROSITE" id="PS52016">
    <property type="entry name" value="TONB_DEPENDENT_REC_3"/>
    <property type="match status" value="1"/>
</dbReference>
<evidence type="ECO:0000256" key="8">
    <source>
        <dbReference type="PROSITE-ProRule" id="PRU01360"/>
    </source>
</evidence>
<dbReference type="AlphaFoldDB" id="A0A7Y9PGP1"/>
<keyword evidence="2 8" id="KW-0813">Transport</keyword>
<dbReference type="Gene3D" id="3.55.50.30">
    <property type="match status" value="1"/>
</dbReference>
<dbReference type="InterPro" id="IPR000531">
    <property type="entry name" value="Beta-barrel_TonB"/>
</dbReference>
<dbReference type="InterPro" id="IPR012910">
    <property type="entry name" value="Plug_dom"/>
</dbReference>
<evidence type="ECO:0000256" key="7">
    <source>
        <dbReference type="ARBA" id="ARBA00023237"/>
    </source>
</evidence>
<dbReference type="GO" id="GO:0015344">
    <property type="term" value="F:siderophore uptake transmembrane transporter activity"/>
    <property type="evidence" value="ECO:0007669"/>
    <property type="project" value="TreeGrafter"/>
</dbReference>
<keyword evidence="7 8" id="KW-0998">Cell outer membrane</keyword>
<evidence type="ECO:0000256" key="9">
    <source>
        <dbReference type="RuleBase" id="RU003357"/>
    </source>
</evidence>
<protein>
    <submittedName>
        <fullName evidence="12">Catecholate siderophore receptor</fullName>
    </submittedName>
</protein>
<evidence type="ECO:0000256" key="4">
    <source>
        <dbReference type="ARBA" id="ARBA00022692"/>
    </source>
</evidence>
<sequence length="878" mass="93482">MMKQVQLKAVLEAKQRARVNGNGGFSGSRFTGSKGWLAVGTLAAAAIGSAVPAIAAASVVAKDGGVSGQTISPEANLPVRRFSIAAGGLEEALKSYEVTSGLKIKLTVPVGTLAGFETKGVSGLLASGEALGKLLEGTGLSYRLDGESTLVVGLQASADVSVTAQQAMPLTRFTESLTETPQSITVVPQFVLQEQGVSTLRDSLRNVPGISLAAGEGGAQGDNLTIRGFTARNDIFLDGIRDFGSYYRDSFNYEQVEALEGPAGIEFGRGSTGGVINQESKVPEQRKFITGGVELGTDLTRRVTVDVNQPLGKIASGPMAGGGAAFRLNVMGDEANIAGRDVVENKRFGVAPSLSVGMGSPTRATLSYVHLGENDIPDYGIPWLLNKPAAAARSSYYGFRHGNFLNTHDDIVTLKVEHDMDEHVSLRSLSRFANYPRNAQITEPQVCSNGAISTAAATYGQLLAPTSSLNSAQLCQYNGATDPSTILVNRNQITVKSHESDLWQQDEAVLHFKLFGVGQSMVLGMEGGRETSNPTRFTFTGVPSATLINPNEDLAFAGTGTVSTITHLASDSGGVYFIDTMKLGRYIDLSGGVRYDYFYTQQRQYTASTGVNLFLHRVDKQPSYRAAFVVKPNEHGSVYFDYGTSFNPSAEALSLSVSTAVLPPEENETYEVGTKWDMLHERLTVAGALFHTVKDNAKETSPANSTITVLAGNQLVKGAQMSVTGRLGRDFDVIGGYAYLDSKVIASMYFPNAIGAPLANVPKQTFNAWLTHGLGLRIQGGLGGNYVASRTASSTIPYVATAWVGTTPANAVVTATALKQVPGYWAFNGVIRRPLGERFEAQVNVNNILNRYFIDEPHPSHLVPGAGRSALFGVNYKF</sequence>
<comment type="subcellular location">
    <subcellularLocation>
        <location evidence="1 8">Cell outer membrane</location>
        <topology evidence="1 8">Multi-pass membrane protein</topology>
    </subcellularLocation>
</comment>
<accession>A0A7Y9PGP1</accession>
<comment type="similarity">
    <text evidence="8 9">Belongs to the TonB-dependent receptor family.</text>
</comment>
<evidence type="ECO:0000256" key="5">
    <source>
        <dbReference type="ARBA" id="ARBA00023077"/>
    </source>
</evidence>
<keyword evidence="5 9" id="KW-0798">TonB box</keyword>
<evidence type="ECO:0000256" key="6">
    <source>
        <dbReference type="ARBA" id="ARBA00023136"/>
    </source>
</evidence>